<evidence type="ECO:0000313" key="3">
    <source>
        <dbReference type="EMBL" id="GAA2428117.1"/>
    </source>
</evidence>
<feature type="compositionally biased region" description="Polar residues" evidence="1">
    <location>
        <begin position="10"/>
        <end position="23"/>
    </location>
</feature>
<evidence type="ECO:0000256" key="1">
    <source>
        <dbReference type="SAM" id="MobiDB-lite"/>
    </source>
</evidence>
<dbReference type="Pfam" id="PF02148">
    <property type="entry name" value="zf-UBP"/>
    <property type="match status" value="1"/>
</dbReference>
<evidence type="ECO:0000259" key="2">
    <source>
        <dbReference type="PROSITE" id="PS50271"/>
    </source>
</evidence>
<sequence>MGAGRKRTDQNMSLNMPSISPNGSAPRCEHLDGLVPVAPRSNGCPECQARGDNWTNLRVCLTCGWVACSDDSPNQHARAHYRETDHPLAADVETGSRRRWCYVHQRLV</sequence>
<accession>A0ABP5WII7</accession>
<dbReference type="PROSITE" id="PS50271">
    <property type="entry name" value="ZF_UBP"/>
    <property type="match status" value="1"/>
</dbReference>
<feature type="domain" description="UBP-type" evidence="2">
    <location>
        <begin position="26"/>
        <end position="108"/>
    </location>
</feature>
<proteinExistence type="predicted"/>
<dbReference type="SMART" id="SM00290">
    <property type="entry name" value="ZnF_UBP"/>
    <property type="match status" value="1"/>
</dbReference>
<dbReference type="RefSeq" id="WP_344591538.1">
    <property type="nucleotide sequence ID" value="NZ_BAAARW010000016.1"/>
</dbReference>
<dbReference type="Proteomes" id="UP001501231">
    <property type="component" value="Unassembled WGS sequence"/>
</dbReference>
<protein>
    <submittedName>
        <fullName evidence="3">UBP-type zinc finger domain-containing protein</fullName>
    </submittedName>
</protein>
<gene>
    <name evidence="3" type="ORF">GCM10010191_46370</name>
</gene>
<dbReference type="Gene3D" id="3.30.40.10">
    <property type="entry name" value="Zinc/RING finger domain, C3HC4 (zinc finger)"/>
    <property type="match status" value="1"/>
</dbReference>
<keyword evidence="4" id="KW-1185">Reference proteome</keyword>
<evidence type="ECO:0000313" key="4">
    <source>
        <dbReference type="Proteomes" id="UP001501231"/>
    </source>
</evidence>
<dbReference type="InterPro" id="IPR013083">
    <property type="entry name" value="Znf_RING/FYVE/PHD"/>
</dbReference>
<name>A0ABP5WII7_9ACTN</name>
<dbReference type="EMBL" id="BAAARW010000016">
    <property type="protein sequence ID" value="GAA2428117.1"/>
    <property type="molecule type" value="Genomic_DNA"/>
</dbReference>
<reference evidence="4" key="1">
    <citation type="journal article" date="2019" name="Int. J. Syst. Evol. Microbiol.">
        <title>The Global Catalogue of Microorganisms (GCM) 10K type strain sequencing project: providing services to taxonomists for standard genome sequencing and annotation.</title>
        <authorList>
            <consortium name="The Broad Institute Genomics Platform"/>
            <consortium name="The Broad Institute Genome Sequencing Center for Infectious Disease"/>
            <person name="Wu L."/>
            <person name="Ma J."/>
        </authorList>
    </citation>
    <scope>NUCLEOTIDE SEQUENCE [LARGE SCALE GENOMIC DNA]</scope>
    <source>
        <strain evidence="4">JCM 3325</strain>
    </source>
</reference>
<comment type="caution">
    <text evidence="3">The sequence shown here is derived from an EMBL/GenBank/DDBJ whole genome shotgun (WGS) entry which is preliminary data.</text>
</comment>
<dbReference type="SUPFAM" id="SSF57850">
    <property type="entry name" value="RING/U-box"/>
    <property type="match status" value="1"/>
</dbReference>
<organism evidence="3 4">
    <name type="scientific">Actinomadura vinacea</name>
    <dbReference type="NCBI Taxonomy" id="115336"/>
    <lineage>
        <taxon>Bacteria</taxon>
        <taxon>Bacillati</taxon>
        <taxon>Actinomycetota</taxon>
        <taxon>Actinomycetes</taxon>
        <taxon>Streptosporangiales</taxon>
        <taxon>Thermomonosporaceae</taxon>
        <taxon>Actinomadura</taxon>
    </lineage>
</organism>
<dbReference type="InterPro" id="IPR001607">
    <property type="entry name" value="Znf_UBP"/>
</dbReference>
<feature type="region of interest" description="Disordered" evidence="1">
    <location>
        <begin position="1"/>
        <end position="25"/>
    </location>
</feature>